<reference evidence="4" key="1">
    <citation type="submission" date="2022-03" db="EMBL/GenBank/DDBJ databases">
        <authorList>
            <person name="Tunstrom K."/>
        </authorList>
    </citation>
    <scope>NUCLEOTIDE SEQUENCE</scope>
</reference>
<dbReference type="PANTHER" id="PTHR24256">
    <property type="entry name" value="TRYPTASE-RELATED"/>
    <property type="match status" value="1"/>
</dbReference>
<protein>
    <recommendedName>
        <fullName evidence="3">Peptidase S1 domain-containing protein</fullName>
    </recommendedName>
</protein>
<dbReference type="SUPFAM" id="SSF50494">
    <property type="entry name" value="Trypsin-like serine proteases"/>
    <property type="match status" value="1"/>
</dbReference>
<evidence type="ECO:0000256" key="1">
    <source>
        <dbReference type="ARBA" id="ARBA00023157"/>
    </source>
</evidence>
<dbReference type="GO" id="GO:0006508">
    <property type="term" value="P:proteolysis"/>
    <property type="evidence" value="ECO:0007669"/>
    <property type="project" value="InterPro"/>
</dbReference>
<dbReference type="SMART" id="SM00020">
    <property type="entry name" value="Tryp_SPc"/>
    <property type="match status" value="1"/>
</dbReference>
<evidence type="ECO:0000256" key="2">
    <source>
        <dbReference type="ARBA" id="ARBA00024195"/>
    </source>
</evidence>
<dbReference type="Gene3D" id="2.40.10.10">
    <property type="entry name" value="Trypsin-like serine proteases"/>
    <property type="match status" value="1"/>
</dbReference>
<keyword evidence="5" id="KW-1185">Reference proteome</keyword>
<proteinExistence type="inferred from homology"/>
<dbReference type="Proteomes" id="UP001153954">
    <property type="component" value="Unassembled WGS sequence"/>
</dbReference>
<comment type="caution">
    <text evidence="4">The sequence shown here is derived from an EMBL/GenBank/DDBJ whole genome shotgun (WGS) entry which is preliminary data.</text>
</comment>
<keyword evidence="1" id="KW-1015">Disulfide bond</keyword>
<dbReference type="Pfam" id="PF00089">
    <property type="entry name" value="Trypsin"/>
    <property type="match status" value="1"/>
</dbReference>
<accession>A0AAU9V136</accession>
<dbReference type="InterPro" id="IPR043504">
    <property type="entry name" value="Peptidase_S1_PA_chymotrypsin"/>
</dbReference>
<dbReference type="InterPro" id="IPR001254">
    <property type="entry name" value="Trypsin_dom"/>
</dbReference>
<name>A0AAU9V136_EUPED</name>
<sequence length="358" mass="40856">MSELEFLNFCKANRTGINTSVPVQQLKIVVGENYSDRGTLLLTVILVVVHQDFNPFTLVADLAMIRFYEDVTFKSSIKSISLITPNLPLSNSTAFVAGWGRCDLMGKELCLPRSSVMFPDELIDPMLRAVSFTINSPNFYCDGYKKHGTGVRSGMLCAGSAREENPTYPCLAVPGAPLTVNAKLVGVLSWGFGCGYLHDLPLVYTSVQHYTMWIAHNIKIFRKLSTEHVNRLFEATKSILILEWLDKTRVIKPTRHDHGNNYKDLHPLELDQRLSQLEGNIYDVRDFIKEKDLNLKKKLMYEVIQKAQNKSRKYKKKKLENSIILQKLRVYPFLNKSSLRISSFDSADEIYNDDMMMI</sequence>
<feature type="domain" description="Peptidase S1" evidence="3">
    <location>
        <begin position="10"/>
        <end position="219"/>
    </location>
</feature>
<dbReference type="InterPro" id="IPR009003">
    <property type="entry name" value="Peptidase_S1_PA"/>
</dbReference>
<dbReference type="PROSITE" id="PS50240">
    <property type="entry name" value="TRYPSIN_DOM"/>
    <property type="match status" value="1"/>
</dbReference>
<evidence type="ECO:0000313" key="5">
    <source>
        <dbReference type="Proteomes" id="UP001153954"/>
    </source>
</evidence>
<dbReference type="InterPro" id="IPR051487">
    <property type="entry name" value="Ser/Thr_Proteases_Immune/Dev"/>
</dbReference>
<dbReference type="AlphaFoldDB" id="A0AAU9V136"/>
<organism evidence="4 5">
    <name type="scientific">Euphydryas editha</name>
    <name type="common">Edith's checkerspot</name>
    <dbReference type="NCBI Taxonomy" id="104508"/>
    <lineage>
        <taxon>Eukaryota</taxon>
        <taxon>Metazoa</taxon>
        <taxon>Ecdysozoa</taxon>
        <taxon>Arthropoda</taxon>
        <taxon>Hexapoda</taxon>
        <taxon>Insecta</taxon>
        <taxon>Pterygota</taxon>
        <taxon>Neoptera</taxon>
        <taxon>Endopterygota</taxon>
        <taxon>Lepidoptera</taxon>
        <taxon>Glossata</taxon>
        <taxon>Ditrysia</taxon>
        <taxon>Papilionoidea</taxon>
        <taxon>Nymphalidae</taxon>
        <taxon>Nymphalinae</taxon>
        <taxon>Euphydryas</taxon>
    </lineage>
</organism>
<dbReference type="GO" id="GO:0004252">
    <property type="term" value="F:serine-type endopeptidase activity"/>
    <property type="evidence" value="ECO:0007669"/>
    <property type="project" value="InterPro"/>
</dbReference>
<evidence type="ECO:0000313" key="4">
    <source>
        <dbReference type="EMBL" id="CAH2103762.1"/>
    </source>
</evidence>
<dbReference type="EMBL" id="CAKOGL010000026">
    <property type="protein sequence ID" value="CAH2103762.1"/>
    <property type="molecule type" value="Genomic_DNA"/>
</dbReference>
<comment type="similarity">
    <text evidence="2">Belongs to the peptidase S1 family. CLIP subfamily.</text>
</comment>
<gene>
    <name evidence="4" type="ORF">EEDITHA_LOCUS18231</name>
</gene>
<evidence type="ECO:0000259" key="3">
    <source>
        <dbReference type="PROSITE" id="PS50240"/>
    </source>
</evidence>